<evidence type="ECO:0000256" key="1">
    <source>
        <dbReference type="SAM" id="SignalP"/>
    </source>
</evidence>
<evidence type="ECO:0000313" key="2">
    <source>
        <dbReference type="EMBL" id="HJE23341.1"/>
    </source>
</evidence>
<feature type="signal peptide" evidence="1">
    <location>
        <begin position="1"/>
        <end position="22"/>
    </location>
</feature>
<organism evidence="2 3">
    <name type="scientific">Methylorubrum populi</name>
    <dbReference type="NCBI Taxonomy" id="223967"/>
    <lineage>
        <taxon>Bacteria</taxon>
        <taxon>Pseudomonadati</taxon>
        <taxon>Pseudomonadota</taxon>
        <taxon>Alphaproteobacteria</taxon>
        <taxon>Hyphomicrobiales</taxon>
        <taxon>Methylobacteriaceae</taxon>
        <taxon>Methylorubrum</taxon>
    </lineage>
</organism>
<name>A0A921E1B8_9HYPH</name>
<proteinExistence type="predicted"/>
<reference evidence="2" key="2">
    <citation type="submission" date="2021-09" db="EMBL/GenBank/DDBJ databases">
        <authorList>
            <person name="Gilroy R."/>
        </authorList>
    </citation>
    <scope>NUCLEOTIDE SEQUENCE</scope>
    <source>
        <strain evidence="2">316</strain>
    </source>
</reference>
<dbReference type="EMBL" id="DYYG01000018">
    <property type="protein sequence ID" value="HJE23341.1"/>
    <property type="molecule type" value="Genomic_DNA"/>
</dbReference>
<evidence type="ECO:0000313" key="3">
    <source>
        <dbReference type="Proteomes" id="UP000742631"/>
    </source>
</evidence>
<feature type="chain" id="PRO_5037227879" evidence="1">
    <location>
        <begin position="23"/>
        <end position="105"/>
    </location>
</feature>
<accession>A0A921E1B8</accession>
<gene>
    <name evidence="2" type="ORF">K8W01_06745</name>
</gene>
<sequence length="105" mass="11236">MTGRAALWGLLVALSLFGSAQAAARLKMDDKASLWPRAAASEKFDFTQRVGQSMSTLSPDLDSAYFMRCLEEIANIGDTKDLTMSDMVRTCVSLAGSHAGAEATE</sequence>
<keyword evidence="1" id="KW-0732">Signal</keyword>
<reference evidence="2" key="1">
    <citation type="journal article" date="2021" name="PeerJ">
        <title>Extensive microbial diversity within the chicken gut microbiome revealed by metagenomics and culture.</title>
        <authorList>
            <person name="Gilroy R."/>
            <person name="Ravi A."/>
            <person name="Getino M."/>
            <person name="Pursley I."/>
            <person name="Horton D.L."/>
            <person name="Alikhan N.F."/>
            <person name="Baker D."/>
            <person name="Gharbi K."/>
            <person name="Hall N."/>
            <person name="Watson M."/>
            <person name="Adriaenssens E.M."/>
            <person name="Foster-Nyarko E."/>
            <person name="Jarju S."/>
            <person name="Secka A."/>
            <person name="Antonio M."/>
            <person name="Oren A."/>
            <person name="Chaudhuri R.R."/>
            <person name="La Ragione R."/>
            <person name="Hildebrand F."/>
            <person name="Pallen M.J."/>
        </authorList>
    </citation>
    <scope>NUCLEOTIDE SEQUENCE</scope>
    <source>
        <strain evidence="2">316</strain>
    </source>
</reference>
<dbReference type="AlphaFoldDB" id="A0A921E1B8"/>
<comment type="caution">
    <text evidence="2">The sequence shown here is derived from an EMBL/GenBank/DDBJ whole genome shotgun (WGS) entry which is preliminary data.</text>
</comment>
<protein>
    <submittedName>
        <fullName evidence="2">Uncharacterized protein</fullName>
    </submittedName>
</protein>
<dbReference type="Proteomes" id="UP000742631">
    <property type="component" value="Unassembled WGS sequence"/>
</dbReference>